<evidence type="ECO:0000313" key="2">
    <source>
        <dbReference type="Proteomes" id="UP000823399"/>
    </source>
</evidence>
<dbReference type="OrthoDB" id="10619572at2759"/>
<name>A0A9P7JYX2_9AGAM</name>
<dbReference type="Proteomes" id="UP000823399">
    <property type="component" value="Unassembled WGS sequence"/>
</dbReference>
<comment type="caution">
    <text evidence="1">The sequence shown here is derived from an EMBL/GenBank/DDBJ whole genome shotgun (WGS) entry which is preliminary data.</text>
</comment>
<accession>A0A9P7JYX2</accession>
<evidence type="ECO:0000313" key="1">
    <source>
        <dbReference type="EMBL" id="KAG2117096.1"/>
    </source>
</evidence>
<protein>
    <submittedName>
        <fullName evidence="1">Uncharacterized protein</fullName>
    </submittedName>
</protein>
<reference evidence="1" key="1">
    <citation type="journal article" date="2020" name="New Phytol.">
        <title>Comparative genomics reveals dynamic genome evolution in host specialist ectomycorrhizal fungi.</title>
        <authorList>
            <person name="Lofgren L.A."/>
            <person name="Nguyen N.H."/>
            <person name="Vilgalys R."/>
            <person name="Ruytinx J."/>
            <person name="Liao H.L."/>
            <person name="Branco S."/>
            <person name="Kuo A."/>
            <person name="LaButti K."/>
            <person name="Lipzen A."/>
            <person name="Andreopoulos W."/>
            <person name="Pangilinan J."/>
            <person name="Riley R."/>
            <person name="Hundley H."/>
            <person name="Na H."/>
            <person name="Barry K."/>
            <person name="Grigoriev I.V."/>
            <person name="Stajich J.E."/>
            <person name="Kennedy P.G."/>
        </authorList>
    </citation>
    <scope>NUCLEOTIDE SEQUENCE</scope>
    <source>
        <strain evidence="1">FC423</strain>
    </source>
</reference>
<organism evidence="1 2">
    <name type="scientific">Suillus discolor</name>
    <dbReference type="NCBI Taxonomy" id="1912936"/>
    <lineage>
        <taxon>Eukaryota</taxon>
        <taxon>Fungi</taxon>
        <taxon>Dikarya</taxon>
        <taxon>Basidiomycota</taxon>
        <taxon>Agaricomycotina</taxon>
        <taxon>Agaricomycetes</taxon>
        <taxon>Agaricomycetidae</taxon>
        <taxon>Boletales</taxon>
        <taxon>Suillineae</taxon>
        <taxon>Suillaceae</taxon>
        <taxon>Suillus</taxon>
    </lineage>
</organism>
<sequence length="163" mass="18062">MSNTRLQEVITLSTLHSKYLWHAAAARPKRPCIDGPHLFNVPLVFRMDAGDTGTNRGLLRYCSCLLFHLIGWSLPIWLIGPQLGIAHLQGACNDLLRVVTELTHIRSSTDLVDTCQVAHTAASQMSYLNTEGCFSPALPRFQEKPTSTDMKESTFYSSKSIAA</sequence>
<dbReference type="EMBL" id="JABBWM010000005">
    <property type="protein sequence ID" value="KAG2117096.1"/>
    <property type="molecule type" value="Genomic_DNA"/>
</dbReference>
<dbReference type="GeneID" id="64691365"/>
<dbReference type="RefSeq" id="XP_041297985.1">
    <property type="nucleotide sequence ID" value="XM_041429106.1"/>
</dbReference>
<dbReference type="AlphaFoldDB" id="A0A9P7JYX2"/>
<gene>
    <name evidence="1" type="ORF">F5147DRAFT_301121</name>
</gene>
<proteinExistence type="predicted"/>
<keyword evidence="2" id="KW-1185">Reference proteome</keyword>